<feature type="binding site" evidence="1">
    <location>
        <position position="17"/>
    </location>
    <ligand>
        <name>Zn(2+)</name>
        <dbReference type="ChEBI" id="CHEBI:29105"/>
    </ligand>
</feature>
<dbReference type="PROSITE" id="PS51915">
    <property type="entry name" value="ZAD"/>
    <property type="match status" value="1"/>
</dbReference>
<accession>A0AAV8WNF2</accession>
<dbReference type="Proteomes" id="UP001162156">
    <property type="component" value="Unassembled WGS sequence"/>
</dbReference>
<dbReference type="Gene3D" id="3.40.1800.20">
    <property type="match status" value="1"/>
</dbReference>
<dbReference type="SMART" id="SM00868">
    <property type="entry name" value="zf-AD"/>
    <property type="match status" value="1"/>
</dbReference>
<dbReference type="EMBL" id="JANEYF010005528">
    <property type="protein sequence ID" value="KAJ8927825.1"/>
    <property type="molecule type" value="Genomic_DNA"/>
</dbReference>
<dbReference type="Pfam" id="PF07776">
    <property type="entry name" value="zf-AD"/>
    <property type="match status" value="1"/>
</dbReference>
<feature type="binding site" evidence="1">
    <location>
        <position position="14"/>
    </location>
    <ligand>
        <name>Zn(2+)</name>
        <dbReference type="ChEBI" id="CHEBI:29105"/>
    </ligand>
</feature>
<evidence type="ECO:0000259" key="2">
    <source>
        <dbReference type="PROSITE" id="PS51915"/>
    </source>
</evidence>
<keyword evidence="1" id="KW-0862">Zinc</keyword>
<name>A0AAV8WNF2_9CUCU</name>
<feature type="binding site" evidence="1">
    <location>
        <position position="66"/>
    </location>
    <ligand>
        <name>Zn(2+)</name>
        <dbReference type="ChEBI" id="CHEBI:29105"/>
    </ligand>
</feature>
<protein>
    <recommendedName>
        <fullName evidence="2">ZAD domain-containing protein</fullName>
    </recommendedName>
</protein>
<sequence>MENILTALNFNKVCRVCLMECNSMFSIYSELFEDNSDEKIPCIYEILINISSIKVQSDDGLPTMICTKCIDKAHSSYKFQQQCNRSQALLEVYIEQIKELVKIEDASLSLAAEVLDELDQKYNLKSDMTQNDNNDSIESDPIENDPIENDMLPPELVLINEDDLIKDELNSEDCDALKNCIPLGEDTVDELIKDNLQVDNLELISPKMKSFSLGLKALENVEKTATPNAEKNY</sequence>
<gene>
    <name evidence="3" type="ORF">NQ314_019707</name>
</gene>
<evidence type="ECO:0000313" key="4">
    <source>
        <dbReference type="Proteomes" id="UP001162156"/>
    </source>
</evidence>
<evidence type="ECO:0000313" key="3">
    <source>
        <dbReference type="EMBL" id="KAJ8927825.1"/>
    </source>
</evidence>
<dbReference type="AlphaFoldDB" id="A0AAV8WNF2"/>
<reference evidence="3" key="1">
    <citation type="journal article" date="2023" name="Insect Mol. Biol.">
        <title>Genome sequencing provides insights into the evolution of gene families encoding plant cell wall-degrading enzymes in longhorned beetles.</title>
        <authorList>
            <person name="Shin N.R."/>
            <person name="Okamura Y."/>
            <person name="Kirsch R."/>
            <person name="Pauchet Y."/>
        </authorList>
    </citation>
    <scope>NUCLEOTIDE SEQUENCE</scope>
    <source>
        <strain evidence="3">RBIC_L_NR</strain>
    </source>
</reference>
<feature type="domain" description="ZAD" evidence="2">
    <location>
        <begin position="12"/>
        <end position="93"/>
    </location>
</feature>
<keyword evidence="1" id="KW-0479">Metal-binding</keyword>
<keyword evidence="1" id="KW-0863">Zinc-finger</keyword>
<dbReference type="GO" id="GO:0005634">
    <property type="term" value="C:nucleus"/>
    <property type="evidence" value="ECO:0007669"/>
    <property type="project" value="InterPro"/>
</dbReference>
<evidence type="ECO:0000256" key="1">
    <source>
        <dbReference type="PROSITE-ProRule" id="PRU01263"/>
    </source>
</evidence>
<proteinExistence type="predicted"/>
<organism evidence="3 4">
    <name type="scientific">Rhamnusium bicolor</name>
    <dbReference type="NCBI Taxonomy" id="1586634"/>
    <lineage>
        <taxon>Eukaryota</taxon>
        <taxon>Metazoa</taxon>
        <taxon>Ecdysozoa</taxon>
        <taxon>Arthropoda</taxon>
        <taxon>Hexapoda</taxon>
        <taxon>Insecta</taxon>
        <taxon>Pterygota</taxon>
        <taxon>Neoptera</taxon>
        <taxon>Endopterygota</taxon>
        <taxon>Coleoptera</taxon>
        <taxon>Polyphaga</taxon>
        <taxon>Cucujiformia</taxon>
        <taxon>Chrysomeloidea</taxon>
        <taxon>Cerambycidae</taxon>
        <taxon>Lepturinae</taxon>
        <taxon>Rhagiini</taxon>
        <taxon>Rhamnusium</taxon>
    </lineage>
</organism>
<dbReference type="GO" id="GO:0008270">
    <property type="term" value="F:zinc ion binding"/>
    <property type="evidence" value="ECO:0007669"/>
    <property type="project" value="UniProtKB-UniRule"/>
</dbReference>
<feature type="binding site" evidence="1">
    <location>
        <position position="69"/>
    </location>
    <ligand>
        <name>Zn(2+)</name>
        <dbReference type="ChEBI" id="CHEBI:29105"/>
    </ligand>
</feature>
<dbReference type="InterPro" id="IPR012934">
    <property type="entry name" value="Znf_AD"/>
</dbReference>
<dbReference type="SUPFAM" id="SSF57716">
    <property type="entry name" value="Glucocorticoid receptor-like (DNA-binding domain)"/>
    <property type="match status" value="1"/>
</dbReference>
<comment type="caution">
    <text evidence="3">The sequence shown here is derived from an EMBL/GenBank/DDBJ whole genome shotgun (WGS) entry which is preliminary data.</text>
</comment>
<keyword evidence="4" id="KW-1185">Reference proteome</keyword>